<evidence type="ECO:0000259" key="6">
    <source>
        <dbReference type="PROSITE" id="PS51669"/>
    </source>
</evidence>
<evidence type="ECO:0000256" key="1">
    <source>
        <dbReference type="ARBA" id="ARBA00022485"/>
    </source>
</evidence>
<feature type="compositionally biased region" description="Polar residues" evidence="5">
    <location>
        <begin position="736"/>
        <end position="746"/>
    </location>
</feature>
<accession>A0A917SQT1</accession>
<reference evidence="7" key="1">
    <citation type="journal article" date="2014" name="Int. J. Syst. Evol. Microbiol.">
        <title>Complete genome sequence of Corynebacterium casei LMG S-19264T (=DSM 44701T), isolated from a smear-ripened cheese.</title>
        <authorList>
            <consortium name="US DOE Joint Genome Institute (JGI-PGF)"/>
            <person name="Walter F."/>
            <person name="Albersmeier A."/>
            <person name="Kalinowski J."/>
            <person name="Ruckert C."/>
        </authorList>
    </citation>
    <scope>NUCLEOTIDE SEQUENCE</scope>
    <source>
        <strain evidence="7">CGMCC 4.7308</strain>
    </source>
</reference>
<name>A0A917SQT1_9ACTN</name>
<evidence type="ECO:0000256" key="3">
    <source>
        <dbReference type="ARBA" id="ARBA00023004"/>
    </source>
</evidence>
<proteinExistence type="predicted"/>
<comment type="caution">
    <text evidence="7">The sequence shown here is derived from an EMBL/GenBank/DDBJ whole genome shotgun (WGS) entry which is preliminary data.</text>
</comment>
<reference evidence="7" key="2">
    <citation type="submission" date="2020-09" db="EMBL/GenBank/DDBJ databases">
        <authorList>
            <person name="Sun Q."/>
            <person name="Zhou Y."/>
        </authorList>
    </citation>
    <scope>NUCLEOTIDE SEQUENCE</scope>
    <source>
        <strain evidence="7">CGMCC 4.7308</strain>
    </source>
</reference>
<dbReference type="EMBL" id="BMNA01000001">
    <property type="protein sequence ID" value="GGL90077.1"/>
    <property type="molecule type" value="Genomic_DNA"/>
</dbReference>
<dbReference type="PANTHER" id="PTHR43105:SF10">
    <property type="entry name" value="NADH-QUINONE OXIDOREDUCTASE SUBUNIT G"/>
    <property type="match status" value="1"/>
</dbReference>
<protein>
    <submittedName>
        <fullName evidence="7">Molybdopterin oxidoreductase</fullName>
    </submittedName>
</protein>
<keyword evidence="8" id="KW-1185">Reference proteome</keyword>
<dbReference type="InterPro" id="IPR006963">
    <property type="entry name" value="Mopterin_OxRdtase_4Fe-4S_dom"/>
</dbReference>
<dbReference type="PROSITE" id="PS51669">
    <property type="entry name" value="4FE4S_MOW_BIS_MGD"/>
    <property type="match status" value="1"/>
</dbReference>
<evidence type="ECO:0000256" key="5">
    <source>
        <dbReference type="SAM" id="MobiDB-lite"/>
    </source>
</evidence>
<dbReference type="GO" id="GO:0003954">
    <property type="term" value="F:NADH dehydrogenase activity"/>
    <property type="evidence" value="ECO:0007669"/>
    <property type="project" value="TreeGrafter"/>
</dbReference>
<dbReference type="AlphaFoldDB" id="A0A917SQT1"/>
<gene>
    <name evidence="7" type="primary">nasA</name>
    <name evidence="7" type="ORF">GCM10011594_07210</name>
</gene>
<keyword evidence="4" id="KW-0411">Iron-sulfur</keyword>
<dbReference type="SUPFAM" id="SSF53706">
    <property type="entry name" value="Formate dehydrogenase/DMSO reductase, domains 1-3"/>
    <property type="match status" value="1"/>
</dbReference>
<dbReference type="SMART" id="SM00926">
    <property type="entry name" value="Molybdop_Fe4S4"/>
    <property type="match status" value="1"/>
</dbReference>
<feature type="region of interest" description="Disordered" evidence="5">
    <location>
        <begin position="723"/>
        <end position="755"/>
    </location>
</feature>
<feature type="domain" description="4Fe-4S Mo/W bis-MGD-type" evidence="6">
    <location>
        <begin position="15"/>
        <end position="76"/>
    </location>
</feature>
<dbReference type="InterPro" id="IPR009010">
    <property type="entry name" value="Asp_de-COase-like_dom_sf"/>
</dbReference>
<dbReference type="InterPro" id="IPR006657">
    <property type="entry name" value="MoPterin_dinucl-bd_dom"/>
</dbReference>
<dbReference type="GO" id="GO:0016020">
    <property type="term" value="C:membrane"/>
    <property type="evidence" value="ECO:0007669"/>
    <property type="project" value="TreeGrafter"/>
</dbReference>
<dbReference type="Pfam" id="PF01568">
    <property type="entry name" value="Molydop_binding"/>
    <property type="match status" value="1"/>
</dbReference>
<dbReference type="PANTHER" id="PTHR43105">
    <property type="entry name" value="RESPIRATORY NITRATE REDUCTASE"/>
    <property type="match status" value="1"/>
</dbReference>
<dbReference type="Proteomes" id="UP000655208">
    <property type="component" value="Unassembled WGS sequence"/>
</dbReference>
<dbReference type="CDD" id="cd00508">
    <property type="entry name" value="MopB_CT_Fdh-Nap-like"/>
    <property type="match status" value="1"/>
</dbReference>
<dbReference type="Gene3D" id="3.40.228.10">
    <property type="entry name" value="Dimethylsulfoxide Reductase, domain 2"/>
    <property type="match status" value="1"/>
</dbReference>
<keyword evidence="1" id="KW-0004">4Fe-4S</keyword>
<dbReference type="GO" id="GO:0051539">
    <property type="term" value="F:4 iron, 4 sulfur cluster binding"/>
    <property type="evidence" value="ECO:0007669"/>
    <property type="project" value="UniProtKB-KW"/>
</dbReference>
<sequence>MTVPSAGLQSMGGVPVAVPTHCPYCSLQCGIELSPASDQDRGRIPLRLASQTDFPTNRGGLCAKGWTAAELLADPERLLTPLVRSEAGNRRSPLRPATWEEALGYVADRILTLQAESGRDSIGCFGGGGLTNEKAYAFGKFARVALRTSAIDYNGRFCMSSAASAGNKAFGIDRGLPFPLTDLAGADLVVLVGSNPADTMPPAMQHLDPAKFVVIDPRRTATAANAALHLAPRPGTDLALANGLLHLAIREDLVDLEYIRTRTSGFEAVRARVASAWPDRVESITGVATADLRSLIHQLARAGSAIVLTARGAEQHRNGTDTAQAWINLALALGLPGRPFSGYGTITGQGNGQGGREHGQKADQLPGYRRLDDPAARAHVAGVWGIDPDELPQPGLSAFEMLDRIGRPGGVRALLVLASNIVVSAPDANRIADRLAALDLLVVSDIFLSETAALADVVLPTTQWAEEEGTMTNLEGRVLRRRQAIEPPGQARSDLRILADLATALGRGRYFSADPRTMYDELRRASAGGIADYAGITWERIEAEQGVFWPCPTLAHPGTPRLFTDGFPTPDGRARFIPVDHRPPAENPDRDFPYVLTTGRTSTQYQSGSQTRRIGALDGAGPVAQLHRDLARSNGIAQDDMVRLRTRRGSATFRAVLDDSIRPDTVFVPFHYGGASTANALTDPALDPSSRMPAFKACAVAVERAGGPDDVHLMTTRPAALPQRPVVLPTPPAPTGSATRRTTVRQPSHRKDRAMSSKNHFLQGVRDFVGHGLDKPEPLGPEFRFEVPDGSVAQVLYFRGGNSGAELIAVVLLRDGVPMRYFPIGARSDTHVPLRVLEDIDGGAALELQVAAPIGATGSVVVDFGLVEV</sequence>
<dbReference type="GO" id="GO:0022904">
    <property type="term" value="P:respiratory electron transport chain"/>
    <property type="evidence" value="ECO:0007669"/>
    <property type="project" value="TreeGrafter"/>
</dbReference>
<evidence type="ECO:0000313" key="7">
    <source>
        <dbReference type="EMBL" id="GGL90077.1"/>
    </source>
</evidence>
<dbReference type="Gene3D" id="3.40.50.740">
    <property type="match status" value="1"/>
</dbReference>
<dbReference type="GO" id="GO:0043546">
    <property type="term" value="F:molybdopterin cofactor binding"/>
    <property type="evidence" value="ECO:0007669"/>
    <property type="project" value="InterPro"/>
</dbReference>
<evidence type="ECO:0000256" key="2">
    <source>
        <dbReference type="ARBA" id="ARBA00022723"/>
    </source>
</evidence>
<keyword evidence="3" id="KW-0408">Iron</keyword>
<dbReference type="Pfam" id="PF00384">
    <property type="entry name" value="Molybdopterin"/>
    <property type="match status" value="1"/>
</dbReference>
<evidence type="ECO:0000256" key="4">
    <source>
        <dbReference type="ARBA" id="ARBA00023014"/>
    </source>
</evidence>
<evidence type="ECO:0000313" key="8">
    <source>
        <dbReference type="Proteomes" id="UP000655208"/>
    </source>
</evidence>
<dbReference type="InterPro" id="IPR050123">
    <property type="entry name" value="Prok_molybdopt-oxidoreductase"/>
</dbReference>
<dbReference type="Gene3D" id="2.20.25.90">
    <property type="entry name" value="ADC-like domains"/>
    <property type="match status" value="1"/>
</dbReference>
<dbReference type="InterPro" id="IPR006656">
    <property type="entry name" value="Mopterin_OxRdtase"/>
</dbReference>
<dbReference type="Pfam" id="PF04879">
    <property type="entry name" value="Molybdop_Fe4S4"/>
    <property type="match status" value="1"/>
</dbReference>
<dbReference type="Gene3D" id="2.40.40.20">
    <property type="match status" value="1"/>
</dbReference>
<organism evidence="7 8">
    <name type="scientific">Nakamurella endophytica</name>
    <dbReference type="NCBI Taxonomy" id="1748367"/>
    <lineage>
        <taxon>Bacteria</taxon>
        <taxon>Bacillati</taxon>
        <taxon>Actinomycetota</taxon>
        <taxon>Actinomycetes</taxon>
        <taxon>Nakamurellales</taxon>
        <taxon>Nakamurellaceae</taxon>
        <taxon>Nakamurella</taxon>
    </lineage>
</organism>
<keyword evidence="2" id="KW-0479">Metal-binding</keyword>
<dbReference type="SUPFAM" id="SSF50692">
    <property type="entry name" value="ADC-like"/>
    <property type="match status" value="1"/>
</dbReference>
<dbReference type="GO" id="GO:0046872">
    <property type="term" value="F:metal ion binding"/>
    <property type="evidence" value="ECO:0007669"/>
    <property type="project" value="UniProtKB-KW"/>
</dbReference>